<dbReference type="SUPFAM" id="SSF53474">
    <property type="entry name" value="alpha/beta-Hydrolases"/>
    <property type="match status" value="1"/>
</dbReference>
<dbReference type="PANTHER" id="PTHR43798">
    <property type="entry name" value="MONOACYLGLYCEROL LIPASE"/>
    <property type="match status" value="1"/>
</dbReference>
<dbReference type="VEuPathDB" id="TrichDB:TVAG_119190"/>
<dbReference type="InterPro" id="IPR029058">
    <property type="entry name" value="AB_hydrolase_fold"/>
</dbReference>
<accession>A2D766</accession>
<dbReference type="InParanoid" id="A2D766"/>
<dbReference type="PANTHER" id="PTHR43798:SF33">
    <property type="entry name" value="HYDROLASE, PUTATIVE (AFU_ORTHOLOGUE AFUA_2G14860)-RELATED"/>
    <property type="match status" value="1"/>
</dbReference>
<dbReference type="InterPro" id="IPR000073">
    <property type="entry name" value="AB_hydrolase_1"/>
</dbReference>
<dbReference type="Proteomes" id="UP000001542">
    <property type="component" value="Unassembled WGS sequence"/>
</dbReference>
<organism evidence="2 3">
    <name type="scientific">Trichomonas vaginalis (strain ATCC PRA-98 / G3)</name>
    <dbReference type="NCBI Taxonomy" id="412133"/>
    <lineage>
        <taxon>Eukaryota</taxon>
        <taxon>Metamonada</taxon>
        <taxon>Parabasalia</taxon>
        <taxon>Trichomonadida</taxon>
        <taxon>Trichomonadidae</taxon>
        <taxon>Trichomonas</taxon>
    </lineage>
</organism>
<dbReference type="Gene3D" id="3.40.50.1820">
    <property type="entry name" value="alpha/beta hydrolase"/>
    <property type="match status" value="1"/>
</dbReference>
<dbReference type="STRING" id="5722.A2D766"/>
<dbReference type="ESTHER" id="triva-a2d766">
    <property type="family name" value="6_AlphaBeta_hydrolase"/>
</dbReference>
<gene>
    <name evidence="2" type="ORF">TVAG_119190</name>
</gene>
<sequence length="290" mass="32700">MDSHKLPQFTAGLKASTFETAQGITNYYDLGSSSNKSIVLVPGYLCSALMYKDLAEYLVSLAYRVIMYDPYGTGGSIKTSKDKYTLETMVEQLKSLITNLYLRDVIVVGYSMGGLIAATYAKENSSKVSKVILMMPAGYKVNQGPQTITMIMRTPIIGPKFMDYFYHSTIMDAIKVNFVHPEDPKFSEIIQFLYMHIYTSWCLNPSFSEAACGIFRFMNVEGHQKTLQSITKPVTVILAKNDIAIPFQDNFDFWSKVPNVSVNVLDECGHWGIHEKRDEMFEIIDKSLAV</sequence>
<dbReference type="AlphaFoldDB" id="A2D766"/>
<proteinExistence type="predicted"/>
<dbReference type="InterPro" id="IPR050266">
    <property type="entry name" value="AB_hydrolase_sf"/>
</dbReference>
<dbReference type="SMR" id="A2D766"/>
<feature type="domain" description="AB hydrolase-1" evidence="1">
    <location>
        <begin position="37"/>
        <end position="145"/>
    </location>
</feature>
<reference evidence="2" key="2">
    <citation type="journal article" date="2007" name="Science">
        <title>Draft genome sequence of the sexually transmitted pathogen Trichomonas vaginalis.</title>
        <authorList>
            <person name="Carlton J.M."/>
            <person name="Hirt R.P."/>
            <person name="Silva J.C."/>
            <person name="Delcher A.L."/>
            <person name="Schatz M."/>
            <person name="Zhao Q."/>
            <person name="Wortman J.R."/>
            <person name="Bidwell S.L."/>
            <person name="Alsmark U.C.M."/>
            <person name="Besteiro S."/>
            <person name="Sicheritz-Ponten T."/>
            <person name="Noel C.J."/>
            <person name="Dacks J.B."/>
            <person name="Foster P.G."/>
            <person name="Simillion C."/>
            <person name="Van de Peer Y."/>
            <person name="Miranda-Saavedra D."/>
            <person name="Barton G.J."/>
            <person name="Westrop G.D."/>
            <person name="Mueller S."/>
            <person name="Dessi D."/>
            <person name="Fiori P.L."/>
            <person name="Ren Q."/>
            <person name="Paulsen I."/>
            <person name="Zhang H."/>
            <person name="Bastida-Corcuera F.D."/>
            <person name="Simoes-Barbosa A."/>
            <person name="Brown M.T."/>
            <person name="Hayes R.D."/>
            <person name="Mukherjee M."/>
            <person name="Okumura C.Y."/>
            <person name="Schneider R."/>
            <person name="Smith A.J."/>
            <person name="Vanacova S."/>
            <person name="Villalvazo M."/>
            <person name="Haas B.J."/>
            <person name="Pertea M."/>
            <person name="Feldblyum T.V."/>
            <person name="Utterback T.R."/>
            <person name="Shu C.L."/>
            <person name="Osoegawa K."/>
            <person name="de Jong P.J."/>
            <person name="Hrdy I."/>
            <person name="Horvathova L."/>
            <person name="Zubacova Z."/>
            <person name="Dolezal P."/>
            <person name="Malik S.B."/>
            <person name="Logsdon J.M. Jr."/>
            <person name="Henze K."/>
            <person name="Gupta A."/>
            <person name="Wang C.C."/>
            <person name="Dunne R.L."/>
            <person name="Upcroft J.A."/>
            <person name="Upcroft P."/>
            <person name="White O."/>
            <person name="Salzberg S.L."/>
            <person name="Tang P."/>
            <person name="Chiu C.-H."/>
            <person name="Lee Y.-S."/>
            <person name="Embley T.M."/>
            <person name="Coombs G.H."/>
            <person name="Mottram J.C."/>
            <person name="Tachezy J."/>
            <person name="Fraser-Liggett C.M."/>
            <person name="Johnson P.J."/>
        </authorList>
    </citation>
    <scope>NUCLEOTIDE SEQUENCE [LARGE SCALE GENOMIC DNA]</scope>
    <source>
        <strain evidence="2">G3</strain>
    </source>
</reference>
<dbReference type="PRINTS" id="PR00111">
    <property type="entry name" value="ABHYDROLASE"/>
</dbReference>
<reference evidence="2" key="1">
    <citation type="submission" date="2006-10" db="EMBL/GenBank/DDBJ databases">
        <authorList>
            <person name="Amadeo P."/>
            <person name="Zhao Q."/>
            <person name="Wortman J."/>
            <person name="Fraser-Liggett C."/>
            <person name="Carlton J."/>
        </authorList>
    </citation>
    <scope>NUCLEOTIDE SEQUENCE</scope>
    <source>
        <strain evidence="2">G3</strain>
    </source>
</reference>
<dbReference type="KEGG" id="tva:4720821"/>
<protein>
    <submittedName>
        <fullName evidence="2">Clan SC, family S33, methylesterase-like serine peptidase</fullName>
    </submittedName>
</protein>
<evidence type="ECO:0000259" key="1">
    <source>
        <dbReference type="Pfam" id="PF00561"/>
    </source>
</evidence>
<dbReference type="OMA" id="AGYRILC"/>
<name>A2D766_TRIV3</name>
<dbReference type="RefSeq" id="XP_001276831.1">
    <property type="nucleotide sequence ID" value="XM_001276830.1"/>
</dbReference>
<dbReference type="GO" id="GO:0042171">
    <property type="term" value="F:lysophosphatidic acid acyltransferase activity"/>
    <property type="evidence" value="ECO:0000318"/>
    <property type="project" value="GO_Central"/>
</dbReference>
<dbReference type="VEuPathDB" id="TrichDB:TVAGG3_0991900"/>
<dbReference type="Pfam" id="PF00561">
    <property type="entry name" value="Abhydrolase_1"/>
    <property type="match status" value="1"/>
</dbReference>
<dbReference type="GO" id="GO:0052689">
    <property type="term" value="F:carboxylic ester hydrolase activity"/>
    <property type="evidence" value="ECO:0000318"/>
    <property type="project" value="GO_Central"/>
</dbReference>
<dbReference type="GO" id="GO:0006654">
    <property type="term" value="P:phosphatidic acid biosynthetic process"/>
    <property type="evidence" value="ECO:0000318"/>
    <property type="project" value="GO_Central"/>
</dbReference>
<dbReference type="GO" id="GO:0055088">
    <property type="term" value="P:lipid homeostasis"/>
    <property type="evidence" value="ECO:0000318"/>
    <property type="project" value="GO_Central"/>
</dbReference>
<dbReference type="EMBL" id="DS113177">
    <property type="protein sequence ID" value="EAY23583.1"/>
    <property type="molecule type" value="Genomic_DNA"/>
</dbReference>
<evidence type="ECO:0000313" key="2">
    <source>
        <dbReference type="EMBL" id="EAY23583.1"/>
    </source>
</evidence>
<keyword evidence="3" id="KW-1185">Reference proteome</keyword>
<evidence type="ECO:0000313" key="3">
    <source>
        <dbReference type="Proteomes" id="UP000001542"/>
    </source>
</evidence>
<dbReference type="OrthoDB" id="408373at2759"/>